<keyword evidence="1" id="KW-0732">Signal</keyword>
<comment type="caution">
    <text evidence="2">The sequence shown here is derived from an EMBL/GenBank/DDBJ whole genome shotgun (WGS) entry which is preliminary data.</text>
</comment>
<dbReference type="InterPro" id="IPR038636">
    <property type="entry name" value="Wzi_sf"/>
</dbReference>
<evidence type="ECO:0008006" key="4">
    <source>
        <dbReference type="Google" id="ProtNLM"/>
    </source>
</evidence>
<evidence type="ECO:0000313" key="3">
    <source>
        <dbReference type="Proteomes" id="UP000014174"/>
    </source>
</evidence>
<evidence type="ECO:0000313" key="2">
    <source>
        <dbReference type="EMBL" id="EOR94030.1"/>
    </source>
</evidence>
<reference evidence="2 3" key="1">
    <citation type="journal article" date="2013" name="Genome Announc.">
        <title>Draft Genome Sequence of Arcticibacter svalbardensis Strain MN12-7T, a Member of the Family Sphingobacteriaceae Isolated from an Arctic Soil Sample.</title>
        <authorList>
            <person name="Shivaji S."/>
            <person name="Ara S."/>
            <person name="Prasad S."/>
            <person name="Manasa B.P."/>
            <person name="Begum Z."/>
            <person name="Singh A."/>
            <person name="Kumar Pinnaka A."/>
        </authorList>
    </citation>
    <scope>NUCLEOTIDE SEQUENCE [LARGE SCALE GENOMIC DNA]</scope>
    <source>
        <strain evidence="2 3">MN12-7</strain>
    </source>
</reference>
<name>R9GR51_9SPHI</name>
<dbReference type="RefSeq" id="WP_016196095.1">
    <property type="nucleotide sequence ID" value="NZ_AQPN01000100.1"/>
</dbReference>
<dbReference type="eggNOG" id="ENOG502Z8DB">
    <property type="taxonomic scope" value="Bacteria"/>
</dbReference>
<dbReference type="AlphaFoldDB" id="R9GR51"/>
<dbReference type="Gene3D" id="2.40.160.130">
    <property type="entry name" value="Capsule assembly protein Wzi"/>
    <property type="match status" value="1"/>
</dbReference>
<dbReference type="PATRIC" id="fig|1150600.3.peg.2836"/>
<dbReference type="STRING" id="1150600.ADIARSV_2864"/>
<accession>R9GR51</accession>
<feature type="signal peptide" evidence="1">
    <location>
        <begin position="1"/>
        <end position="19"/>
    </location>
</feature>
<keyword evidence="3" id="KW-1185">Reference proteome</keyword>
<sequence>MKYKIVLLLWVAFSIQAFSQSTPLPVLNSYPDVRLHQLEDFSLHTAAQPLLLRAALRDSILQRDVPVSEWQSKNWLFRKIFTQHLVEIKNDEYVVNFDFLPDLWVGKQDGRTIWNNTRELAVDGHVGDMFSFNATISENQGVYPTYYNDYIRNNKVVPGQGHAKTYGADGFDYSNSSASLSYTPSKYINVQVGYGKNFIGNGYRSLLLSDYAFNYPYLKVTGTLGRVQYTAMWAQFEDLYDIGFDDETPYDKKYGVFHYLDWNVNKRLSLGVFENVMWAPRGLDLSYAIPVLVLRPTEYNNGSPDKVVLGLNGSYKLNKKLLAYGQFVLNEFTLKEVFAGTGYWANKHGAQVGLRAFDIFQLPNLNATLEYNAVRPYTYSASHRIKNYGHYNEPLAHPFGANFREYLALVNYRYSRWELSLQGNVARYGLDMDGLNYGKNIYLDYTTRVDDYGVEIGHGLKTKFFYANTNVSYLLNPKNNLRMELGYSLRNEVNDLKSDKEKFFTIGLKASFRNKYQDF</sequence>
<dbReference type="EMBL" id="AQPN01000100">
    <property type="protein sequence ID" value="EOR94030.1"/>
    <property type="molecule type" value="Genomic_DNA"/>
</dbReference>
<feature type="chain" id="PRO_5004472249" description="Capsule assembly Wzi family protein" evidence="1">
    <location>
        <begin position="20"/>
        <end position="519"/>
    </location>
</feature>
<proteinExistence type="predicted"/>
<dbReference type="Proteomes" id="UP000014174">
    <property type="component" value="Unassembled WGS sequence"/>
</dbReference>
<dbReference type="OrthoDB" id="9808260at2"/>
<protein>
    <recommendedName>
        <fullName evidence="4">Capsule assembly Wzi family protein</fullName>
    </recommendedName>
</protein>
<evidence type="ECO:0000256" key="1">
    <source>
        <dbReference type="SAM" id="SignalP"/>
    </source>
</evidence>
<gene>
    <name evidence="2" type="ORF">ADIARSV_2864</name>
</gene>
<organism evidence="2 3">
    <name type="scientific">Arcticibacter svalbardensis MN12-7</name>
    <dbReference type="NCBI Taxonomy" id="1150600"/>
    <lineage>
        <taxon>Bacteria</taxon>
        <taxon>Pseudomonadati</taxon>
        <taxon>Bacteroidota</taxon>
        <taxon>Sphingobacteriia</taxon>
        <taxon>Sphingobacteriales</taxon>
        <taxon>Sphingobacteriaceae</taxon>
        <taxon>Arcticibacter</taxon>
    </lineage>
</organism>